<feature type="transmembrane region" description="Helical" evidence="7">
    <location>
        <begin position="12"/>
        <end position="39"/>
    </location>
</feature>
<keyword evidence="6 7" id="KW-0472">Membrane</keyword>
<evidence type="ECO:0000256" key="7">
    <source>
        <dbReference type="SAM" id="Phobius"/>
    </source>
</evidence>
<feature type="transmembrane region" description="Helical" evidence="7">
    <location>
        <begin position="154"/>
        <end position="173"/>
    </location>
</feature>
<evidence type="ECO:0000256" key="4">
    <source>
        <dbReference type="ARBA" id="ARBA00022840"/>
    </source>
</evidence>
<dbReference type="Gene3D" id="3.40.50.300">
    <property type="entry name" value="P-loop containing nucleotide triphosphate hydrolases"/>
    <property type="match status" value="1"/>
</dbReference>
<keyword evidence="2 7" id="KW-0812">Transmembrane</keyword>
<dbReference type="RefSeq" id="WP_205116136.1">
    <property type="nucleotide sequence ID" value="NZ_JAFBCM010000001.1"/>
</dbReference>
<evidence type="ECO:0000256" key="5">
    <source>
        <dbReference type="ARBA" id="ARBA00022989"/>
    </source>
</evidence>
<dbReference type="PROSITE" id="PS00211">
    <property type="entry name" value="ABC_TRANSPORTER_1"/>
    <property type="match status" value="1"/>
</dbReference>
<dbReference type="EMBL" id="JBHRZH010000022">
    <property type="protein sequence ID" value="MFC3764036.1"/>
    <property type="molecule type" value="Genomic_DNA"/>
</dbReference>
<evidence type="ECO:0000259" key="9">
    <source>
        <dbReference type="PROSITE" id="PS50929"/>
    </source>
</evidence>
<dbReference type="Gene3D" id="1.20.1560.10">
    <property type="entry name" value="ABC transporter type 1, transmembrane domain"/>
    <property type="match status" value="1"/>
</dbReference>
<dbReference type="PANTHER" id="PTHR43394:SF1">
    <property type="entry name" value="ATP-BINDING CASSETTE SUB-FAMILY B MEMBER 10, MITOCHONDRIAL"/>
    <property type="match status" value="1"/>
</dbReference>
<dbReference type="PROSITE" id="PS50893">
    <property type="entry name" value="ABC_TRANSPORTER_2"/>
    <property type="match status" value="1"/>
</dbReference>
<dbReference type="GO" id="GO:0005524">
    <property type="term" value="F:ATP binding"/>
    <property type="evidence" value="ECO:0007669"/>
    <property type="project" value="UniProtKB-KW"/>
</dbReference>
<evidence type="ECO:0000256" key="1">
    <source>
        <dbReference type="ARBA" id="ARBA00004651"/>
    </source>
</evidence>
<evidence type="ECO:0000256" key="6">
    <source>
        <dbReference type="ARBA" id="ARBA00023136"/>
    </source>
</evidence>
<evidence type="ECO:0000313" key="10">
    <source>
        <dbReference type="EMBL" id="MFC3764036.1"/>
    </source>
</evidence>
<dbReference type="InterPro" id="IPR017871">
    <property type="entry name" value="ABC_transporter-like_CS"/>
</dbReference>
<evidence type="ECO:0000259" key="8">
    <source>
        <dbReference type="PROSITE" id="PS50893"/>
    </source>
</evidence>
<dbReference type="SUPFAM" id="SSF52540">
    <property type="entry name" value="P-loop containing nucleoside triphosphate hydrolases"/>
    <property type="match status" value="1"/>
</dbReference>
<feature type="transmembrane region" description="Helical" evidence="7">
    <location>
        <begin position="59"/>
        <end position="80"/>
    </location>
</feature>
<feature type="domain" description="ABC transporter" evidence="8">
    <location>
        <begin position="336"/>
        <end position="576"/>
    </location>
</feature>
<dbReference type="PANTHER" id="PTHR43394">
    <property type="entry name" value="ATP-DEPENDENT PERMEASE MDL1, MITOCHONDRIAL"/>
    <property type="match status" value="1"/>
</dbReference>
<dbReference type="InterPro" id="IPR003593">
    <property type="entry name" value="AAA+_ATPase"/>
</dbReference>
<feature type="domain" description="ABC transmembrane type-1" evidence="9">
    <location>
        <begin position="19"/>
        <end position="304"/>
    </location>
</feature>
<dbReference type="InterPro" id="IPR003439">
    <property type="entry name" value="ABC_transporter-like_ATP-bd"/>
</dbReference>
<dbReference type="PROSITE" id="PS50929">
    <property type="entry name" value="ABC_TM1F"/>
    <property type="match status" value="1"/>
</dbReference>
<dbReference type="Pfam" id="PF00005">
    <property type="entry name" value="ABC_tran"/>
    <property type="match status" value="1"/>
</dbReference>
<evidence type="ECO:0000256" key="3">
    <source>
        <dbReference type="ARBA" id="ARBA00022741"/>
    </source>
</evidence>
<sequence>MRSFALAVRLVWAAGGTAFAVVVALFAISGLGIVALVFFGNALLGELVGGDPSERTVGLVVAALVTAALVSFATATGAGMHKLLIERTIRYCNEILLRLTIQAPLREFDDPRFHDRLERAERAVQASPMIVAMAVPQIIGALVSVAGLAAGLFVIHPALVPVTLLASVPLWLAGRIASDEMYSFSFGNTPGDRARHHIGDVAKNRRLAPEVRAYGLGGFLTRRWTDLYDERLAGVREVVGKHIRRSAIGSGVGMLVLGGVLLVVLWFVQRGDLTVGAAATAAVAVLLLANRSQLAATQLAHVLEHGKYFNDFVELRDWVGGLRPQPAVDTRPFRQLRVDDVTFTYPGAKQPALRQLTASIDEGEVVAIVGQNGSGKTTLVKLLSGLYEPTEGTVTWDGTPVAQLAGDGGLDQVGVVFQDFGRYWFSAAENIGLGAPDRITDTSAIQAAATEAGAATFLDKLPQGFDTPLGVEVDGGADLSGGQWQRVAIARVLFRQATFLILDEPTASLDAEAEAALFETLRELRHGRTVVIISHRFSTVRSADRILVMHEGRVVEQGSHEELMAADGRYARMYRLQSSAYVDVA</sequence>
<comment type="caution">
    <text evidence="10">The sequence shown here is derived from an EMBL/GenBank/DDBJ whole genome shotgun (WGS) entry which is preliminary data.</text>
</comment>
<keyword evidence="5 7" id="KW-1133">Transmembrane helix</keyword>
<dbReference type="SUPFAM" id="SSF90123">
    <property type="entry name" value="ABC transporter transmembrane region"/>
    <property type="match status" value="1"/>
</dbReference>
<protein>
    <submittedName>
        <fullName evidence="10">ABC transporter ATP-binding protein</fullName>
    </submittedName>
</protein>
<dbReference type="SMART" id="SM00382">
    <property type="entry name" value="AAA"/>
    <property type="match status" value="1"/>
</dbReference>
<organism evidence="10 11">
    <name type="scientific">Tenggerimyces flavus</name>
    <dbReference type="NCBI Taxonomy" id="1708749"/>
    <lineage>
        <taxon>Bacteria</taxon>
        <taxon>Bacillati</taxon>
        <taxon>Actinomycetota</taxon>
        <taxon>Actinomycetes</taxon>
        <taxon>Propionibacteriales</taxon>
        <taxon>Nocardioidaceae</taxon>
        <taxon>Tenggerimyces</taxon>
    </lineage>
</organism>
<comment type="subcellular location">
    <subcellularLocation>
        <location evidence="1">Cell membrane</location>
        <topology evidence="1">Multi-pass membrane protein</topology>
    </subcellularLocation>
</comment>
<reference evidence="11" key="1">
    <citation type="journal article" date="2019" name="Int. J. Syst. Evol. Microbiol.">
        <title>The Global Catalogue of Microorganisms (GCM) 10K type strain sequencing project: providing services to taxonomists for standard genome sequencing and annotation.</title>
        <authorList>
            <consortium name="The Broad Institute Genomics Platform"/>
            <consortium name="The Broad Institute Genome Sequencing Center for Infectious Disease"/>
            <person name="Wu L."/>
            <person name="Ma J."/>
        </authorList>
    </citation>
    <scope>NUCLEOTIDE SEQUENCE [LARGE SCALE GENOMIC DNA]</scope>
    <source>
        <strain evidence="11">CGMCC 4.7241</strain>
    </source>
</reference>
<accession>A0ABV7YFB0</accession>
<dbReference type="InterPro" id="IPR036640">
    <property type="entry name" value="ABC1_TM_sf"/>
</dbReference>
<feature type="transmembrane region" description="Helical" evidence="7">
    <location>
        <begin position="126"/>
        <end position="148"/>
    </location>
</feature>
<dbReference type="Proteomes" id="UP001595699">
    <property type="component" value="Unassembled WGS sequence"/>
</dbReference>
<name>A0ABV7YFB0_9ACTN</name>
<evidence type="ECO:0000313" key="11">
    <source>
        <dbReference type="Proteomes" id="UP001595699"/>
    </source>
</evidence>
<keyword evidence="11" id="KW-1185">Reference proteome</keyword>
<evidence type="ECO:0000256" key="2">
    <source>
        <dbReference type="ARBA" id="ARBA00022692"/>
    </source>
</evidence>
<gene>
    <name evidence="10" type="ORF">ACFOUW_24595</name>
</gene>
<dbReference type="InterPro" id="IPR027417">
    <property type="entry name" value="P-loop_NTPase"/>
</dbReference>
<dbReference type="InterPro" id="IPR039421">
    <property type="entry name" value="Type_1_exporter"/>
</dbReference>
<proteinExistence type="predicted"/>
<feature type="transmembrane region" description="Helical" evidence="7">
    <location>
        <begin position="246"/>
        <end position="267"/>
    </location>
</feature>
<dbReference type="InterPro" id="IPR011527">
    <property type="entry name" value="ABC1_TM_dom"/>
</dbReference>
<keyword evidence="3" id="KW-0547">Nucleotide-binding</keyword>
<keyword evidence="4 10" id="KW-0067">ATP-binding</keyword>